<gene>
    <name evidence="3" type="ORF">DI536_35690</name>
</gene>
<feature type="domain" description="PTS EIIA type-2" evidence="2">
    <location>
        <begin position="125"/>
        <end position="265"/>
    </location>
</feature>
<name>A0A2W5SS64_9BACT</name>
<evidence type="ECO:0000313" key="4">
    <source>
        <dbReference type="Proteomes" id="UP000249061"/>
    </source>
</evidence>
<reference evidence="3 4" key="1">
    <citation type="submission" date="2017-08" db="EMBL/GenBank/DDBJ databases">
        <title>Infants hospitalized years apart are colonized by the same room-sourced microbial strains.</title>
        <authorList>
            <person name="Brooks B."/>
            <person name="Olm M.R."/>
            <person name="Firek B.A."/>
            <person name="Baker R."/>
            <person name="Thomas B.C."/>
            <person name="Morowitz M.J."/>
            <person name="Banfield J.F."/>
        </authorList>
    </citation>
    <scope>NUCLEOTIDE SEQUENCE [LARGE SCALE GENOMIC DNA]</scope>
    <source>
        <strain evidence="3">S2_003_000_R2_14</strain>
    </source>
</reference>
<dbReference type="Pfam" id="PF13560">
    <property type="entry name" value="HTH_31"/>
    <property type="match status" value="1"/>
</dbReference>
<dbReference type="InterPro" id="IPR001387">
    <property type="entry name" value="Cro/C1-type_HTH"/>
</dbReference>
<dbReference type="CDD" id="cd00093">
    <property type="entry name" value="HTH_XRE"/>
    <property type="match status" value="1"/>
</dbReference>
<organism evidence="3 4">
    <name type="scientific">Archangium gephyra</name>
    <dbReference type="NCBI Taxonomy" id="48"/>
    <lineage>
        <taxon>Bacteria</taxon>
        <taxon>Pseudomonadati</taxon>
        <taxon>Myxococcota</taxon>
        <taxon>Myxococcia</taxon>
        <taxon>Myxococcales</taxon>
        <taxon>Cystobacterineae</taxon>
        <taxon>Archangiaceae</taxon>
        <taxon>Archangium</taxon>
    </lineage>
</organism>
<dbReference type="Gene3D" id="3.40.930.10">
    <property type="entry name" value="Mannitol-specific EII, Chain A"/>
    <property type="match status" value="1"/>
</dbReference>
<dbReference type="EMBL" id="QFQP01000078">
    <property type="protein sequence ID" value="PZR03643.1"/>
    <property type="molecule type" value="Genomic_DNA"/>
</dbReference>
<dbReference type="GO" id="GO:0003677">
    <property type="term" value="F:DNA binding"/>
    <property type="evidence" value="ECO:0007669"/>
    <property type="project" value="InterPro"/>
</dbReference>
<evidence type="ECO:0000313" key="3">
    <source>
        <dbReference type="EMBL" id="PZR03643.1"/>
    </source>
</evidence>
<evidence type="ECO:0000259" key="2">
    <source>
        <dbReference type="PROSITE" id="PS51094"/>
    </source>
</evidence>
<dbReference type="InterPro" id="IPR002178">
    <property type="entry name" value="PTS_EIIA_type-2_dom"/>
</dbReference>
<comment type="caution">
    <text evidence="3">The sequence shown here is derived from an EMBL/GenBank/DDBJ whole genome shotgun (WGS) entry which is preliminary data.</text>
</comment>
<dbReference type="Pfam" id="PF00359">
    <property type="entry name" value="PTS_EIIA_2"/>
    <property type="match status" value="1"/>
</dbReference>
<dbReference type="SUPFAM" id="SSF55804">
    <property type="entry name" value="Phoshotransferase/anion transport protein"/>
    <property type="match status" value="1"/>
</dbReference>
<proteinExistence type="predicted"/>
<dbReference type="Proteomes" id="UP000249061">
    <property type="component" value="Unassembled WGS sequence"/>
</dbReference>
<accession>A0A2W5SS64</accession>
<evidence type="ECO:0000259" key="1">
    <source>
        <dbReference type="PROSITE" id="PS50943"/>
    </source>
</evidence>
<dbReference type="InterPro" id="IPR016152">
    <property type="entry name" value="PTrfase/Anion_transptr"/>
</dbReference>
<protein>
    <submittedName>
        <fullName evidence="3">Transcriptional regulator</fullName>
    </submittedName>
</protein>
<dbReference type="SUPFAM" id="SSF47413">
    <property type="entry name" value="lambda repressor-like DNA-binding domains"/>
    <property type="match status" value="1"/>
</dbReference>
<dbReference type="AlphaFoldDB" id="A0A2W5SS64"/>
<dbReference type="Gene3D" id="1.10.260.40">
    <property type="entry name" value="lambda repressor-like DNA-binding domains"/>
    <property type="match status" value="1"/>
</dbReference>
<sequence>MHFGATLRMMRLESGIGLRELAGRLGVSSAYLSRVENGLDAAPTPQRLEAMARELRVPATLLMDLAQRVSPLVTDYVESVPEAGSLFLQIAHRELGAEQLAEVQAFIEERFPLKKKAVSFAGLTELLTVERVVAGLECESLEDALDVAAGKLGRGVPGGPSAVSAALRAREAEMSSAIGGGVAVPCAYVPGAKLSASLVVLAPGLRVDTPDHAPLEVLVTFIGPRDSGERRMALAHVARLAARGLSAELRRARSSAQVLTRLTQLEMLR</sequence>
<dbReference type="InterPro" id="IPR010982">
    <property type="entry name" value="Lambda_DNA-bd_dom_sf"/>
</dbReference>
<dbReference type="PROSITE" id="PS50943">
    <property type="entry name" value="HTH_CROC1"/>
    <property type="match status" value="1"/>
</dbReference>
<dbReference type="SMART" id="SM00530">
    <property type="entry name" value="HTH_XRE"/>
    <property type="match status" value="1"/>
</dbReference>
<dbReference type="PROSITE" id="PS51094">
    <property type="entry name" value="PTS_EIIA_TYPE_2"/>
    <property type="match status" value="1"/>
</dbReference>
<feature type="domain" description="HTH cro/C1-type" evidence="1">
    <location>
        <begin position="7"/>
        <end position="62"/>
    </location>
</feature>